<dbReference type="AlphaFoldDB" id="A0A4R7V8X9"/>
<dbReference type="SUPFAM" id="SSF50129">
    <property type="entry name" value="GroES-like"/>
    <property type="match status" value="1"/>
</dbReference>
<name>A0A4R7V8X9_9PSEU</name>
<dbReference type="OrthoDB" id="5195079at2"/>
<dbReference type="Pfam" id="PF13602">
    <property type="entry name" value="ADH_zinc_N_2"/>
    <property type="match status" value="1"/>
</dbReference>
<accession>A0A4R7V8X9</accession>
<evidence type="ECO:0000313" key="2">
    <source>
        <dbReference type="EMBL" id="TDV45362.1"/>
    </source>
</evidence>
<dbReference type="SMART" id="SM00829">
    <property type="entry name" value="PKS_ER"/>
    <property type="match status" value="1"/>
</dbReference>
<dbReference type="SUPFAM" id="SSF51735">
    <property type="entry name" value="NAD(P)-binding Rossmann-fold domains"/>
    <property type="match status" value="1"/>
</dbReference>
<feature type="domain" description="Enoyl reductase (ER)" evidence="1">
    <location>
        <begin position="10"/>
        <end position="317"/>
    </location>
</feature>
<gene>
    <name evidence="2" type="ORF">CLV71_11227</name>
</gene>
<organism evidence="2 3">
    <name type="scientific">Actinophytocola oryzae</name>
    <dbReference type="NCBI Taxonomy" id="502181"/>
    <lineage>
        <taxon>Bacteria</taxon>
        <taxon>Bacillati</taxon>
        <taxon>Actinomycetota</taxon>
        <taxon>Actinomycetes</taxon>
        <taxon>Pseudonocardiales</taxon>
        <taxon>Pseudonocardiaceae</taxon>
    </lineage>
</organism>
<dbReference type="RefSeq" id="WP_133906101.1">
    <property type="nucleotide sequence ID" value="NZ_SOCP01000012.1"/>
</dbReference>
<dbReference type="Proteomes" id="UP000294927">
    <property type="component" value="Unassembled WGS sequence"/>
</dbReference>
<dbReference type="Gene3D" id="3.90.180.10">
    <property type="entry name" value="Medium-chain alcohol dehydrogenases, catalytic domain"/>
    <property type="match status" value="1"/>
</dbReference>
<proteinExistence type="predicted"/>
<evidence type="ECO:0000313" key="3">
    <source>
        <dbReference type="Proteomes" id="UP000294927"/>
    </source>
</evidence>
<dbReference type="GO" id="GO:0016491">
    <property type="term" value="F:oxidoreductase activity"/>
    <property type="evidence" value="ECO:0007669"/>
    <property type="project" value="InterPro"/>
</dbReference>
<reference evidence="2 3" key="1">
    <citation type="submission" date="2019-03" db="EMBL/GenBank/DDBJ databases">
        <title>Genomic Encyclopedia of Archaeal and Bacterial Type Strains, Phase II (KMG-II): from individual species to whole genera.</title>
        <authorList>
            <person name="Goeker M."/>
        </authorList>
    </citation>
    <scope>NUCLEOTIDE SEQUENCE [LARGE SCALE GENOMIC DNA]</scope>
    <source>
        <strain evidence="2 3">DSM 45499</strain>
    </source>
</reference>
<keyword evidence="3" id="KW-1185">Reference proteome</keyword>
<dbReference type="InterPro" id="IPR020843">
    <property type="entry name" value="ER"/>
</dbReference>
<dbReference type="Gene3D" id="3.40.50.720">
    <property type="entry name" value="NAD(P)-binding Rossmann-like Domain"/>
    <property type="match status" value="1"/>
</dbReference>
<dbReference type="PANTHER" id="PTHR43677">
    <property type="entry name" value="SHORT-CHAIN DEHYDROGENASE/REDUCTASE"/>
    <property type="match status" value="1"/>
</dbReference>
<dbReference type="InterPro" id="IPR051397">
    <property type="entry name" value="Zn-ADH-like_protein"/>
</dbReference>
<comment type="caution">
    <text evidence="2">The sequence shown here is derived from an EMBL/GenBank/DDBJ whole genome shotgun (WGS) entry which is preliminary data.</text>
</comment>
<dbReference type="PANTHER" id="PTHR43677:SF4">
    <property type="entry name" value="QUINONE OXIDOREDUCTASE-LIKE PROTEIN 2"/>
    <property type="match status" value="1"/>
</dbReference>
<dbReference type="InterPro" id="IPR036291">
    <property type="entry name" value="NAD(P)-bd_dom_sf"/>
</dbReference>
<dbReference type="InterPro" id="IPR013154">
    <property type="entry name" value="ADH-like_N"/>
</dbReference>
<sequence>MRAVEVTRFGGPEVLTLRESPDPVAGPGQLVVDVAAVDVLFMDARLRAGWGREWFSVEPPYVPGNGVAGTVRSVGSDVDGSWVGRRVLAHTGKNNGMTPVGGYAEQAVAEVSDVEPVPDALGLPEALTLLHDGPTVVLALSSANVRPGERVLVNAASGSLGTLFVPILKAAGAEVVGAARGARKLDFVREWGADDAVDYSTQDWTDRVGTVDVVFDGTGGDIGTAAYGLLRPGGRFLAYGSSAGEFPKTEPPRPGVTVVGILEMGKGVDKRGALTEMLAKAARGEVTPLVGQTFPLDQAKAAHEAIEARQTVGKTLLLT</sequence>
<evidence type="ECO:0000259" key="1">
    <source>
        <dbReference type="SMART" id="SM00829"/>
    </source>
</evidence>
<dbReference type="EMBL" id="SOCP01000012">
    <property type="protein sequence ID" value="TDV45362.1"/>
    <property type="molecule type" value="Genomic_DNA"/>
</dbReference>
<protein>
    <submittedName>
        <fullName evidence="2">NADPH2:quinone reductase</fullName>
    </submittedName>
</protein>
<dbReference type="Pfam" id="PF08240">
    <property type="entry name" value="ADH_N"/>
    <property type="match status" value="1"/>
</dbReference>
<dbReference type="InterPro" id="IPR011032">
    <property type="entry name" value="GroES-like_sf"/>
</dbReference>